<name>A0A1G1WSG3_9BACT</name>
<accession>A0A1G1WSG3</accession>
<protein>
    <recommendedName>
        <fullName evidence="3">WxL domain-containing protein</fullName>
    </recommendedName>
</protein>
<reference evidence="1 2" key="1">
    <citation type="journal article" date="2016" name="Nat. Commun.">
        <title>Thousands of microbial genomes shed light on interconnected biogeochemical processes in an aquifer system.</title>
        <authorList>
            <person name="Anantharaman K."/>
            <person name="Brown C.T."/>
            <person name="Hug L.A."/>
            <person name="Sharon I."/>
            <person name="Castelle C.J."/>
            <person name="Probst A.J."/>
            <person name="Thomas B.C."/>
            <person name="Singh A."/>
            <person name="Wilkins M.J."/>
            <person name="Karaoz U."/>
            <person name="Brodie E.L."/>
            <person name="Williams K.H."/>
            <person name="Hubbard S.S."/>
            <person name="Banfield J.F."/>
        </authorList>
    </citation>
    <scope>NUCLEOTIDE SEQUENCE [LARGE SCALE GENOMIC DNA]</scope>
</reference>
<evidence type="ECO:0008006" key="3">
    <source>
        <dbReference type="Google" id="ProtNLM"/>
    </source>
</evidence>
<dbReference type="Proteomes" id="UP000179279">
    <property type="component" value="Unassembled WGS sequence"/>
</dbReference>
<dbReference type="EMBL" id="MHDA01000044">
    <property type="protein sequence ID" value="OGY30653.1"/>
    <property type="molecule type" value="Genomic_DNA"/>
</dbReference>
<gene>
    <name evidence="1" type="ORF">A3A57_02430</name>
</gene>
<organism evidence="1 2">
    <name type="scientific">Candidatus Woykebacteria bacterium RIFCSPLOWO2_01_FULL_41_12</name>
    <dbReference type="NCBI Taxonomy" id="1802604"/>
    <lineage>
        <taxon>Bacteria</taxon>
        <taxon>Candidatus Woykeibacteriota</taxon>
    </lineage>
</organism>
<evidence type="ECO:0000313" key="1">
    <source>
        <dbReference type="EMBL" id="OGY30653.1"/>
    </source>
</evidence>
<sequence length="237" mass="24577">MKRVLPLFTIIILVYLVFAAFYFPDRVYAHSSSSTNYKLDSEFGNFGGSKSSASFNLTDTGGGFAIGFGSSANYGTGSGFQYLLAEIREIVFIISSNSVNLGSISGTAKGVPQTITVTTNGAGGYKVTVLENGNLCSPSVAVCTNNVDDVAGGTVDNNTEEYGLGTSKSGQYFAQDTDCTNSPFNATAIDGTARQVANSSLPVTSDSTTLCFSAATSPTTAAGTYSHVLTYIATGTF</sequence>
<proteinExistence type="predicted"/>
<dbReference type="AlphaFoldDB" id="A0A1G1WSG3"/>
<evidence type="ECO:0000313" key="2">
    <source>
        <dbReference type="Proteomes" id="UP000179279"/>
    </source>
</evidence>
<comment type="caution">
    <text evidence="1">The sequence shown here is derived from an EMBL/GenBank/DDBJ whole genome shotgun (WGS) entry which is preliminary data.</text>
</comment>